<dbReference type="EMBL" id="CM039170">
    <property type="protein sequence ID" value="KAH9802794.1"/>
    <property type="molecule type" value="Genomic_DNA"/>
</dbReference>
<name>A0ACB8NY99_CITSI</name>
<evidence type="ECO:0000313" key="1">
    <source>
        <dbReference type="EMBL" id="KAH9802794.1"/>
    </source>
</evidence>
<proteinExistence type="predicted"/>
<organism evidence="1 2">
    <name type="scientific">Citrus sinensis</name>
    <name type="common">Sweet orange</name>
    <name type="synonym">Citrus aurantium var. sinensis</name>
    <dbReference type="NCBI Taxonomy" id="2711"/>
    <lineage>
        <taxon>Eukaryota</taxon>
        <taxon>Viridiplantae</taxon>
        <taxon>Streptophyta</taxon>
        <taxon>Embryophyta</taxon>
        <taxon>Tracheophyta</taxon>
        <taxon>Spermatophyta</taxon>
        <taxon>Magnoliopsida</taxon>
        <taxon>eudicotyledons</taxon>
        <taxon>Gunneridae</taxon>
        <taxon>Pentapetalae</taxon>
        <taxon>rosids</taxon>
        <taxon>malvids</taxon>
        <taxon>Sapindales</taxon>
        <taxon>Rutaceae</taxon>
        <taxon>Aurantioideae</taxon>
        <taxon>Citrus</taxon>
    </lineage>
</organism>
<gene>
    <name evidence="1" type="ORF">KPL71_001526</name>
</gene>
<evidence type="ECO:0000313" key="2">
    <source>
        <dbReference type="Proteomes" id="UP000829398"/>
    </source>
</evidence>
<protein>
    <submittedName>
        <fullName evidence="1">Integrase catalytic domain-containing protein</fullName>
    </submittedName>
</protein>
<keyword evidence="2" id="KW-1185">Reference proteome</keyword>
<sequence length="227" mass="25795">MIQKANAHRREAQFAVGDQVLVKLQPYRQNTVASRSCQKLAKRYYGPFLILARVGPVAYRLALPSGSKIHPVFHISLLKPFLGSHTPDQHSLPSTSVDNQPLYLSAAVCAIRTVLKQGTRCRQILVQWQASSPEDSTWEEFDTFCKLYPDFHLEDKENFEAGGDDTTFHIQLDQPDYLREGQPIEESNCVQPMKEASSQVEVEVAREEGYTGTRVRRPPGWFKDYVV</sequence>
<accession>A0ACB8NY99</accession>
<comment type="caution">
    <text evidence="1">The sequence shown here is derived from an EMBL/GenBank/DDBJ whole genome shotgun (WGS) entry which is preliminary data.</text>
</comment>
<dbReference type="Proteomes" id="UP000829398">
    <property type="component" value="Chromosome 1"/>
</dbReference>
<reference evidence="2" key="1">
    <citation type="journal article" date="2023" name="Hortic. Res.">
        <title>A chromosome-level phased genome enabling allele-level studies in sweet orange: a case study on citrus Huanglongbing tolerance.</title>
        <authorList>
            <person name="Wu B."/>
            <person name="Yu Q."/>
            <person name="Deng Z."/>
            <person name="Duan Y."/>
            <person name="Luo F."/>
            <person name="Gmitter F. Jr."/>
        </authorList>
    </citation>
    <scope>NUCLEOTIDE SEQUENCE [LARGE SCALE GENOMIC DNA]</scope>
    <source>
        <strain evidence="2">cv. Valencia</strain>
    </source>
</reference>